<evidence type="ECO:0000313" key="18">
    <source>
        <dbReference type="Proteomes" id="UP000014977"/>
    </source>
</evidence>
<accession>S7UXU4</accession>
<comment type="caution">
    <text evidence="17">The sequence shown here is derived from an EMBL/GenBank/DDBJ whole genome shotgun (WGS) entry which is preliminary data.</text>
</comment>
<dbReference type="Pfam" id="PF00905">
    <property type="entry name" value="Transpeptidase"/>
    <property type="match status" value="1"/>
</dbReference>
<keyword evidence="10" id="KW-0573">Peptidoglycan synthesis</keyword>
<dbReference type="GO" id="GO:0008360">
    <property type="term" value="P:regulation of cell shape"/>
    <property type="evidence" value="ECO:0007669"/>
    <property type="project" value="UniProtKB-KW"/>
</dbReference>
<dbReference type="STRING" id="897.B2D07_05880"/>
<dbReference type="InterPro" id="IPR001460">
    <property type="entry name" value="PCN-bd_Tpept"/>
</dbReference>
<keyword evidence="11 14" id="KW-1133">Transmembrane helix</keyword>
<dbReference type="SUPFAM" id="SSF56601">
    <property type="entry name" value="beta-lactamase/transpeptidase-like"/>
    <property type="match status" value="1"/>
</dbReference>
<gene>
    <name evidence="17" type="ORF">dsmv_0474</name>
</gene>
<dbReference type="Pfam" id="PF03717">
    <property type="entry name" value="PBP_dimer"/>
    <property type="match status" value="1"/>
</dbReference>
<dbReference type="NCBIfam" id="TIGR03423">
    <property type="entry name" value="pbp2_mrdA"/>
    <property type="match status" value="1"/>
</dbReference>
<dbReference type="Gene3D" id="3.30.1390.30">
    <property type="entry name" value="Penicillin-binding protein 2a, domain 3"/>
    <property type="match status" value="1"/>
</dbReference>
<organism evidence="17 18">
    <name type="scientific">Desulfococcus multivorans DSM 2059</name>
    <dbReference type="NCBI Taxonomy" id="1121405"/>
    <lineage>
        <taxon>Bacteria</taxon>
        <taxon>Pseudomonadati</taxon>
        <taxon>Thermodesulfobacteriota</taxon>
        <taxon>Desulfobacteria</taxon>
        <taxon>Desulfobacterales</taxon>
        <taxon>Desulfococcaceae</taxon>
        <taxon>Desulfococcus</taxon>
    </lineage>
</organism>
<keyword evidence="13" id="KW-0961">Cell wall biogenesis/degradation</keyword>
<dbReference type="RefSeq" id="WP_020877136.1">
    <property type="nucleotide sequence ID" value="NZ_ATHJ01000094.1"/>
</dbReference>
<dbReference type="InterPro" id="IPR005311">
    <property type="entry name" value="PBP_dimer"/>
</dbReference>
<dbReference type="InterPro" id="IPR012338">
    <property type="entry name" value="Beta-lactam/transpept-like"/>
</dbReference>
<evidence type="ECO:0000313" key="17">
    <source>
        <dbReference type="EMBL" id="EPR39064.1"/>
    </source>
</evidence>
<dbReference type="GO" id="GO:0006508">
    <property type="term" value="P:proteolysis"/>
    <property type="evidence" value="ECO:0007669"/>
    <property type="project" value="UniProtKB-KW"/>
</dbReference>
<keyword evidence="18" id="KW-1185">Reference proteome</keyword>
<dbReference type="Gene3D" id="3.90.1310.10">
    <property type="entry name" value="Penicillin-binding protein 2a (Domain 2)"/>
    <property type="match status" value="1"/>
</dbReference>
<reference evidence="17 18" key="1">
    <citation type="journal article" date="2013" name="Genome Announc.">
        <title>Draft genome sequences for three mercury-methylating, sulfate-reducing bacteria.</title>
        <authorList>
            <person name="Brown S.D."/>
            <person name="Hurt R.A.Jr."/>
            <person name="Gilmour C.C."/>
            <person name="Elias D.A."/>
        </authorList>
    </citation>
    <scope>NUCLEOTIDE SEQUENCE [LARGE SCALE GENOMIC DNA]</scope>
    <source>
        <strain evidence="17 18">DSM 2059</strain>
    </source>
</reference>
<dbReference type="FunFam" id="3.40.710.10:FF:000024">
    <property type="entry name" value="Penicillin-binding protein 2"/>
    <property type="match status" value="1"/>
</dbReference>
<dbReference type="PATRIC" id="fig|1121405.3.peg.2877"/>
<dbReference type="InterPro" id="IPR036138">
    <property type="entry name" value="PBP_dimer_sf"/>
</dbReference>
<dbReference type="AlphaFoldDB" id="S7UXU4"/>
<dbReference type="PANTHER" id="PTHR30627:SF2">
    <property type="entry name" value="PEPTIDOGLYCAN D,D-TRANSPEPTIDASE MRDA"/>
    <property type="match status" value="1"/>
</dbReference>
<evidence type="ECO:0000256" key="3">
    <source>
        <dbReference type="ARBA" id="ARBA00022475"/>
    </source>
</evidence>
<sequence length="615" mass="67748">MRLSLKAVGSEWYKHRLTFAATMILFAFMILFVRLFYLQVVEGEEFRRLSQNNCIRLRGISPSRGIILDRNGSILVDNRPSFNLSIISRDAKPVAETLERLLQYVHIPEERIAAVLDRQNGAKTYDPVLLKKDMNRDELAAVEVHKFDLPGIVVDIQPKRHYISRHAAHLIGYLGEISLDELKSGRFPGSKSGDYVGKYGVERTAETYLKGKAGGKQVEVNARGQVVRTLLTVDPVSGDNLWLTIDIELQKKAEVLMDGLVGAVVAIRPDSGEILAMVSSPSFNQSGFVDGMSREEWRDLVSNPFHPLQNKAINGEYPPASTYKIVTAMAGLEEGVIDAHTTFFCPGYYPFGDRIFRCWRKGGHGAVNVQKALAVSCDVFFYQTGQRLGVDRLARHAGSCGLGQPTGVALSHESSGLIPTSAWKKKRFGIPWQKGETLSIAIGQGYNLATPLQMAVLAAAIANGGTLYRPEIIKKRENALGEIVYECKKEAIRQLPVSAGTLEILKKGLWDVVNSSHGTARLARIDGIDVSGKTGTAQVFSRKNEDTSWKEITLDHLKPHAWFIAYGARHPDKIAVSVIVEHGEHGSGTAAPIAREVIRAYFNQASKGNSASSER</sequence>
<keyword evidence="8" id="KW-0378">Hydrolase</keyword>
<dbReference type="Gene3D" id="3.40.710.10">
    <property type="entry name" value="DD-peptidase/beta-lactamase superfamily"/>
    <property type="match status" value="1"/>
</dbReference>
<evidence type="ECO:0000256" key="2">
    <source>
        <dbReference type="ARBA" id="ARBA00004236"/>
    </source>
</evidence>
<evidence type="ECO:0000256" key="9">
    <source>
        <dbReference type="ARBA" id="ARBA00022960"/>
    </source>
</evidence>
<dbReference type="GO" id="GO:0005886">
    <property type="term" value="C:plasma membrane"/>
    <property type="evidence" value="ECO:0007669"/>
    <property type="project" value="UniProtKB-SubCell"/>
</dbReference>
<evidence type="ECO:0000256" key="6">
    <source>
        <dbReference type="ARBA" id="ARBA00022670"/>
    </source>
</evidence>
<name>S7UXU4_DESML</name>
<dbReference type="EMBL" id="ATHJ01000094">
    <property type="protein sequence ID" value="EPR39064.1"/>
    <property type="molecule type" value="Genomic_DNA"/>
</dbReference>
<evidence type="ECO:0000256" key="12">
    <source>
        <dbReference type="ARBA" id="ARBA00023136"/>
    </source>
</evidence>
<dbReference type="GO" id="GO:0009002">
    <property type="term" value="F:serine-type D-Ala-D-Ala carboxypeptidase activity"/>
    <property type="evidence" value="ECO:0007669"/>
    <property type="project" value="InterPro"/>
</dbReference>
<dbReference type="OrthoDB" id="9766847at2"/>
<evidence type="ECO:0000259" key="15">
    <source>
        <dbReference type="Pfam" id="PF00905"/>
    </source>
</evidence>
<feature type="domain" description="Penicillin-binding protein dimerisation" evidence="16">
    <location>
        <begin position="60"/>
        <end position="229"/>
    </location>
</feature>
<keyword evidence="5" id="KW-0121">Carboxypeptidase</keyword>
<evidence type="ECO:0000256" key="10">
    <source>
        <dbReference type="ARBA" id="ARBA00022984"/>
    </source>
</evidence>
<evidence type="ECO:0000256" key="4">
    <source>
        <dbReference type="ARBA" id="ARBA00022519"/>
    </source>
</evidence>
<dbReference type="InterPro" id="IPR050515">
    <property type="entry name" value="Beta-lactam/transpept"/>
</dbReference>
<comment type="subcellular location">
    <subcellularLocation>
        <location evidence="2">Cell membrane</location>
    </subcellularLocation>
    <subcellularLocation>
        <location evidence="1">Membrane</location>
        <topology evidence="1">Single-pass membrane protein</topology>
    </subcellularLocation>
</comment>
<keyword evidence="9" id="KW-0133">Cell shape</keyword>
<dbReference type="GO" id="GO:0071972">
    <property type="term" value="F:peptidoglycan L,D-transpeptidase activity"/>
    <property type="evidence" value="ECO:0007669"/>
    <property type="project" value="TreeGrafter"/>
</dbReference>
<evidence type="ECO:0000256" key="8">
    <source>
        <dbReference type="ARBA" id="ARBA00022801"/>
    </source>
</evidence>
<proteinExistence type="predicted"/>
<dbReference type="Proteomes" id="UP000014977">
    <property type="component" value="Unassembled WGS sequence"/>
</dbReference>
<dbReference type="GO" id="GO:0009252">
    <property type="term" value="P:peptidoglycan biosynthetic process"/>
    <property type="evidence" value="ECO:0007669"/>
    <property type="project" value="UniProtKB-KW"/>
</dbReference>
<keyword evidence="6" id="KW-0645">Protease</keyword>
<evidence type="ECO:0000256" key="7">
    <source>
        <dbReference type="ARBA" id="ARBA00022692"/>
    </source>
</evidence>
<evidence type="ECO:0000256" key="5">
    <source>
        <dbReference type="ARBA" id="ARBA00022645"/>
    </source>
</evidence>
<dbReference type="GO" id="GO:0008658">
    <property type="term" value="F:penicillin binding"/>
    <property type="evidence" value="ECO:0007669"/>
    <property type="project" value="InterPro"/>
</dbReference>
<evidence type="ECO:0000256" key="13">
    <source>
        <dbReference type="ARBA" id="ARBA00023316"/>
    </source>
</evidence>
<feature type="transmembrane region" description="Helical" evidence="14">
    <location>
        <begin position="20"/>
        <end position="40"/>
    </location>
</feature>
<feature type="domain" description="Penicillin-binding protein transpeptidase" evidence="15">
    <location>
        <begin position="262"/>
        <end position="598"/>
    </location>
</feature>
<evidence type="ECO:0000259" key="16">
    <source>
        <dbReference type="Pfam" id="PF03717"/>
    </source>
</evidence>
<keyword evidence="4" id="KW-0997">Cell inner membrane</keyword>
<dbReference type="GO" id="GO:0071555">
    <property type="term" value="P:cell wall organization"/>
    <property type="evidence" value="ECO:0007669"/>
    <property type="project" value="UniProtKB-KW"/>
</dbReference>
<protein>
    <submittedName>
        <fullName evidence="17">Penicillin-binding protein 2</fullName>
    </submittedName>
</protein>
<keyword evidence="3" id="KW-1003">Cell membrane</keyword>
<keyword evidence="12 14" id="KW-0472">Membrane</keyword>
<keyword evidence="7 14" id="KW-0812">Transmembrane</keyword>
<dbReference type="eggNOG" id="COG0768">
    <property type="taxonomic scope" value="Bacteria"/>
</dbReference>
<dbReference type="InterPro" id="IPR017790">
    <property type="entry name" value="Penicillin-binding_protein_2"/>
</dbReference>
<dbReference type="SUPFAM" id="SSF56519">
    <property type="entry name" value="Penicillin binding protein dimerisation domain"/>
    <property type="match status" value="1"/>
</dbReference>
<dbReference type="PANTHER" id="PTHR30627">
    <property type="entry name" value="PEPTIDOGLYCAN D,D-TRANSPEPTIDASE"/>
    <property type="match status" value="1"/>
</dbReference>
<evidence type="ECO:0000256" key="11">
    <source>
        <dbReference type="ARBA" id="ARBA00022989"/>
    </source>
</evidence>
<evidence type="ECO:0000256" key="14">
    <source>
        <dbReference type="SAM" id="Phobius"/>
    </source>
</evidence>
<evidence type="ECO:0000256" key="1">
    <source>
        <dbReference type="ARBA" id="ARBA00004167"/>
    </source>
</evidence>